<dbReference type="SUPFAM" id="SSF53474">
    <property type="entry name" value="alpha/beta-Hydrolases"/>
    <property type="match status" value="1"/>
</dbReference>
<gene>
    <name evidence="3" type="ORF">IRZ65_09790</name>
    <name evidence="4" type="ORF">NCTC11842_04222</name>
</gene>
<feature type="region of interest" description="Disordered" evidence="1">
    <location>
        <begin position="117"/>
        <end position="187"/>
    </location>
</feature>
<organism evidence="4 5">
    <name type="scientific">Pseudomonas luteola</name>
    <dbReference type="NCBI Taxonomy" id="47886"/>
    <lineage>
        <taxon>Bacteria</taxon>
        <taxon>Pseudomonadati</taxon>
        <taxon>Pseudomonadota</taxon>
        <taxon>Gammaproteobacteria</taxon>
        <taxon>Pseudomonadales</taxon>
        <taxon>Pseudomonadaceae</taxon>
        <taxon>Pseudomonas</taxon>
    </lineage>
</organism>
<dbReference type="Proteomes" id="UP000626180">
    <property type="component" value="Unassembled WGS sequence"/>
</dbReference>
<dbReference type="EMBL" id="JADMCD010000004">
    <property type="protein sequence ID" value="MBF8640977.1"/>
    <property type="molecule type" value="Genomic_DNA"/>
</dbReference>
<evidence type="ECO:0000313" key="4">
    <source>
        <dbReference type="EMBL" id="SPZ11995.1"/>
    </source>
</evidence>
<dbReference type="Pfam" id="PF12048">
    <property type="entry name" value="DUF3530"/>
    <property type="match status" value="1"/>
</dbReference>
<reference evidence="4 5" key="1">
    <citation type="submission" date="2018-06" db="EMBL/GenBank/DDBJ databases">
        <authorList>
            <consortium name="Pathogen Informatics"/>
            <person name="Doyle S."/>
        </authorList>
    </citation>
    <scope>NUCLEOTIDE SEQUENCE [LARGE SCALE GENOMIC DNA]</scope>
    <source>
        <strain evidence="4 5">NCTC11842</strain>
    </source>
</reference>
<proteinExistence type="predicted"/>
<dbReference type="InterPro" id="IPR022529">
    <property type="entry name" value="DUF3530"/>
</dbReference>
<feature type="compositionally biased region" description="Low complexity" evidence="1">
    <location>
        <begin position="25"/>
        <end position="41"/>
    </location>
</feature>
<feature type="compositionally biased region" description="Polar residues" evidence="1">
    <location>
        <begin position="117"/>
        <end position="129"/>
    </location>
</feature>
<dbReference type="Proteomes" id="UP000250443">
    <property type="component" value="Unassembled WGS sequence"/>
</dbReference>
<keyword evidence="4" id="KW-0808">Transferase</keyword>
<dbReference type="InterPro" id="IPR029058">
    <property type="entry name" value="AB_hydrolase_fold"/>
</dbReference>
<dbReference type="AlphaFoldDB" id="A0A2X2DIE8"/>
<dbReference type="GO" id="GO:0016787">
    <property type="term" value="F:hydrolase activity"/>
    <property type="evidence" value="ECO:0007669"/>
    <property type="project" value="UniProtKB-KW"/>
</dbReference>
<protein>
    <submittedName>
        <fullName evidence="3">Alpha/beta hydrolase family protein</fullName>
    </submittedName>
    <submittedName>
        <fullName evidence="4">Hydrolase or acyltransferase</fullName>
    </submittedName>
</protein>
<evidence type="ECO:0000256" key="2">
    <source>
        <dbReference type="SAM" id="SignalP"/>
    </source>
</evidence>
<name>A0A2X2DIE8_PSELU</name>
<reference evidence="3 6" key="2">
    <citation type="submission" date="2020-10" db="EMBL/GenBank/DDBJ databases">
        <title>Genome sequences of Pseudomonas isolates.</title>
        <authorList>
            <person name="Wessels L."/>
            <person name="Reich F."/>
            <person name="Hammerl J."/>
        </authorList>
    </citation>
    <scope>NUCLEOTIDE SEQUENCE [LARGE SCALE GENOMIC DNA]</scope>
    <source>
        <strain evidence="3 6">20-MO00624-0</strain>
    </source>
</reference>
<evidence type="ECO:0000256" key="1">
    <source>
        <dbReference type="SAM" id="MobiDB-lite"/>
    </source>
</evidence>
<dbReference type="GO" id="GO:0016746">
    <property type="term" value="F:acyltransferase activity"/>
    <property type="evidence" value="ECO:0007669"/>
    <property type="project" value="UniProtKB-KW"/>
</dbReference>
<keyword evidence="2" id="KW-0732">Signal</keyword>
<feature type="compositionally biased region" description="Low complexity" evidence="1">
    <location>
        <begin position="134"/>
        <end position="153"/>
    </location>
</feature>
<accession>A0A2X2DIE8</accession>
<evidence type="ECO:0000313" key="6">
    <source>
        <dbReference type="Proteomes" id="UP000626180"/>
    </source>
</evidence>
<feature type="chain" id="PRO_5043769638" evidence="2">
    <location>
        <begin position="26"/>
        <end position="343"/>
    </location>
</feature>
<evidence type="ECO:0000313" key="5">
    <source>
        <dbReference type="Proteomes" id="UP000250443"/>
    </source>
</evidence>
<keyword evidence="4" id="KW-0378">Hydrolase</keyword>
<dbReference type="RefSeq" id="WP_010795970.1">
    <property type="nucleotide sequence ID" value="NZ_CP044086.1"/>
</dbReference>
<keyword evidence="6" id="KW-1185">Reference proteome</keyword>
<evidence type="ECO:0000313" key="3">
    <source>
        <dbReference type="EMBL" id="MBF8640977.1"/>
    </source>
</evidence>
<sequence>MFSRPGVFNKTLLLIALGMANNASAEEATTPPAPAAERAAPIGRSQDTAQALERTLPKSEQQTLTAGNEQFLALWKPANTAQPQGTIVLIPGDGESADWPNTISPLRQKLPDEGWQTLSLTLPDPQNQAPLPRNANGATSAPADADASTAEGASPTPVEGVTGTAPTPETQAEIGSGEPAQAGKAPSDAKALQDAYAEGVMARLAAGIDFALQRGSKQVILLGHGTGAYWAARYLAEREPSELHHLIIIDGKAPVNSGSNLDAIVPKLKVATGDFYHNQSSIAQASAQQRRQAAKREQASDYTQVALKTIPGDPSNEQEQLYRRVRGWLSTHIAAGGGEQPAP</sequence>
<dbReference type="Gene3D" id="3.40.50.1820">
    <property type="entry name" value="alpha/beta hydrolase"/>
    <property type="match status" value="1"/>
</dbReference>
<feature type="signal peptide" evidence="2">
    <location>
        <begin position="1"/>
        <end position="25"/>
    </location>
</feature>
<keyword evidence="4" id="KW-0012">Acyltransferase</keyword>
<feature type="region of interest" description="Disordered" evidence="1">
    <location>
        <begin position="25"/>
        <end position="47"/>
    </location>
</feature>
<dbReference type="EMBL" id="UAUF01000014">
    <property type="protein sequence ID" value="SPZ11995.1"/>
    <property type="molecule type" value="Genomic_DNA"/>
</dbReference>